<protein>
    <recommendedName>
        <fullName evidence="3">Kinesin light chain</fullName>
    </recommendedName>
</protein>
<keyword evidence="2" id="KW-1185">Reference proteome</keyword>
<evidence type="ECO:0008006" key="3">
    <source>
        <dbReference type="Google" id="ProtNLM"/>
    </source>
</evidence>
<feature type="non-terminal residue" evidence="1">
    <location>
        <position position="52"/>
    </location>
</feature>
<dbReference type="Proteomes" id="UP000887226">
    <property type="component" value="Unassembled WGS sequence"/>
</dbReference>
<comment type="caution">
    <text evidence="1">The sequence shown here is derived from an EMBL/GenBank/DDBJ whole genome shotgun (WGS) entry which is preliminary data.</text>
</comment>
<feature type="non-terminal residue" evidence="1">
    <location>
        <position position="1"/>
    </location>
</feature>
<reference evidence="1" key="1">
    <citation type="journal article" date="2021" name="IMA Fungus">
        <title>Genomic characterization of three marine fungi, including Emericellopsis atlantica sp. nov. with signatures of a generalist lifestyle and marine biomass degradation.</title>
        <authorList>
            <person name="Hagestad O.C."/>
            <person name="Hou L."/>
            <person name="Andersen J.H."/>
            <person name="Hansen E.H."/>
            <person name="Altermark B."/>
            <person name="Li C."/>
            <person name="Kuhnert E."/>
            <person name="Cox R.J."/>
            <person name="Crous P.W."/>
            <person name="Spatafora J.W."/>
            <person name="Lail K."/>
            <person name="Amirebrahimi M."/>
            <person name="Lipzen A."/>
            <person name="Pangilinan J."/>
            <person name="Andreopoulos W."/>
            <person name="Hayes R.D."/>
            <person name="Ng V."/>
            <person name="Grigoriev I.V."/>
            <person name="Jackson S.A."/>
            <person name="Sutton T.D.S."/>
            <person name="Dobson A.D.W."/>
            <person name="Rama T."/>
        </authorList>
    </citation>
    <scope>NUCLEOTIDE SEQUENCE</scope>
    <source>
        <strain evidence="1">TRa3180A</strain>
    </source>
</reference>
<gene>
    <name evidence="1" type="ORF">BJ878DRAFT_391879</name>
</gene>
<proteinExistence type="predicted"/>
<dbReference type="SUPFAM" id="SSF48452">
    <property type="entry name" value="TPR-like"/>
    <property type="match status" value="1"/>
</dbReference>
<dbReference type="AlphaFoldDB" id="A0A9P7Z3D8"/>
<organism evidence="1 2">
    <name type="scientific">Calycina marina</name>
    <dbReference type="NCBI Taxonomy" id="1763456"/>
    <lineage>
        <taxon>Eukaryota</taxon>
        <taxon>Fungi</taxon>
        <taxon>Dikarya</taxon>
        <taxon>Ascomycota</taxon>
        <taxon>Pezizomycotina</taxon>
        <taxon>Leotiomycetes</taxon>
        <taxon>Helotiales</taxon>
        <taxon>Pezizellaceae</taxon>
        <taxon>Calycina</taxon>
    </lineage>
</organism>
<dbReference type="Gene3D" id="1.25.40.10">
    <property type="entry name" value="Tetratricopeptide repeat domain"/>
    <property type="match status" value="1"/>
</dbReference>
<accession>A0A9P7Z3D8</accession>
<sequence>SDGRWEEAESLLMQVMEFRKKVLGAEYPQTLTVMNNLAGLYGSQGNYEAAEK</sequence>
<name>A0A9P7Z3D8_9HELO</name>
<dbReference type="InterPro" id="IPR011990">
    <property type="entry name" value="TPR-like_helical_dom_sf"/>
</dbReference>
<dbReference type="EMBL" id="MU253926">
    <property type="protein sequence ID" value="KAG9244145.1"/>
    <property type="molecule type" value="Genomic_DNA"/>
</dbReference>
<dbReference type="OrthoDB" id="3557990at2759"/>
<dbReference type="Pfam" id="PF13424">
    <property type="entry name" value="TPR_12"/>
    <property type="match status" value="1"/>
</dbReference>
<evidence type="ECO:0000313" key="1">
    <source>
        <dbReference type="EMBL" id="KAG9244145.1"/>
    </source>
</evidence>
<evidence type="ECO:0000313" key="2">
    <source>
        <dbReference type="Proteomes" id="UP000887226"/>
    </source>
</evidence>